<dbReference type="Proteomes" id="UP001455088">
    <property type="component" value="Unassembled WGS sequence"/>
</dbReference>
<dbReference type="SUPFAM" id="SSF160631">
    <property type="entry name" value="SMI1/KNR4-like"/>
    <property type="match status" value="1"/>
</dbReference>
<dbReference type="InterPro" id="IPR037883">
    <property type="entry name" value="Knr4/Smi1-like_sf"/>
</dbReference>
<evidence type="ECO:0000259" key="1">
    <source>
        <dbReference type="Pfam" id="PF09346"/>
    </source>
</evidence>
<comment type="caution">
    <text evidence="2">The sequence shown here is derived from an EMBL/GenBank/DDBJ whole genome shotgun (WGS) entry which is preliminary data.</text>
</comment>
<sequence>MPQCVDDLIYVIRPYWHPSHNRPSQGLGPLEEALGRALPTDLKAFLLWSGGGQGCFPEGYMQLWEPAAIVPLNQGYQVQRYLGPDVVGFGTDGGPTLLALDYRTGLSPTVAAVDLGDLDTSCMKEVAPDFSTLLRKYLSGDITNRNLFP</sequence>
<accession>A0ABU9JQW1</accession>
<name>A0ABU9JQW1_9GAMM</name>
<reference evidence="2 3" key="1">
    <citation type="submission" date="2024-04" db="EMBL/GenBank/DDBJ databases">
        <title>Bacterial endophytes with biocontrol capabilities against important plant pathogens.</title>
        <authorList>
            <person name="Alayande K.A."/>
        </authorList>
    </citation>
    <scope>NUCLEOTIDE SEQUENCE [LARGE SCALE GENOMIC DNA]</scope>
    <source>
        <strain evidence="2 3">KV22</strain>
    </source>
</reference>
<evidence type="ECO:0000313" key="3">
    <source>
        <dbReference type="Proteomes" id="UP001455088"/>
    </source>
</evidence>
<dbReference type="RefSeq" id="WP_261996804.1">
    <property type="nucleotide sequence ID" value="NZ_JBBYHY010000009.1"/>
</dbReference>
<feature type="domain" description="Knr4/Smi1-like" evidence="1">
    <location>
        <begin position="30"/>
        <end position="135"/>
    </location>
</feature>
<keyword evidence="3" id="KW-1185">Reference proteome</keyword>
<dbReference type="Pfam" id="PF09346">
    <property type="entry name" value="SMI1_KNR4"/>
    <property type="match status" value="1"/>
</dbReference>
<dbReference type="EMBL" id="JBBYHY010000009">
    <property type="protein sequence ID" value="MEL3955236.1"/>
    <property type="molecule type" value="Genomic_DNA"/>
</dbReference>
<evidence type="ECO:0000313" key="2">
    <source>
        <dbReference type="EMBL" id="MEL3955236.1"/>
    </source>
</evidence>
<dbReference type="Gene3D" id="3.40.1580.10">
    <property type="entry name" value="SMI1/KNR4-like"/>
    <property type="match status" value="1"/>
</dbReference>
<organism evidence="2 3">
    <name type="scientific">Stenotrophomonas bentonitica</name>
    <dbReference type="NCBI Taxonomy" id="1450134"/>
    <lineage>
        <taxon>Bacteria</taxon>
        <taxon>Pseudomonadati</taxon>
        <taxon>Pseudomonadota</taxon>
        <taxon>Gammaproteobacteria</taxon>
        <taxon>Lysobacterales</taxon>
        <taxon>Lysobacteraceae</taxon>
        <taxon>Stenotrophomonas</taxon>
    </lineage>
</organism>
<protein>
    <submittedName>
        <fullName evidence="2">SMI1/KNR4 family protein</fullName>
    </submittedName>
</protein>
<proteinExistence type="predicted"/>
<dbReference type="InterPro" id="IPR018958">
    <property type="entry name" value="Knr4/Smi1-like_dom"/>
</dbReference>
<gene>
    <name evidence="2" type="ORF">AAE039_16895</name>
</gene>